<name>A0A8J3B5F3_9BACI</name>
<dbReference type="InterPro" id="IPR025681">
    <property type="entry name" value="COOH-NH2_lig"/>
</dbReference>
<dbReference type="AlphaFoldDB" id="A0A8J3B5F3"/>
<evidence type="ECO:0008006" key="3">
    <source>
        <dbReference type="Google" id="ProtNLM"/>
    </source>
</evidence>
<protein>
    <recommendedName>
        <fullName evidence="3">PhiEco32-like amidoligase-type 2 protein</fullName>
    </recommendedName>
</protein>
<dbReference type="RefSeq" id="WP_188816791.1">
    <property type="nucleotide sequence ID" value="NZ_BMOF01000008.1"/>
</dbReference>
<organism evidence="1 2">
    <name type="scientific">Calditerricola satsumensis</name>
    <dbReference type="NCBI Taxonomy" id="373054"/>
    <lineage>
        <taxon>Bacteria</taxon>
        <taxon>Bacillati</taxon>
        <taxon>Bacillota</taxon>
        <taxon>Bacilli</taxon>
        <taxon>Bacillales</taxon>
        <taxon>Bacillaceae</taxon>
        <taxon>Calditerricola</taxon>
    </lineage>
</organism>
<gene>
    <name evidence="1" type="ORF">GCM10007043_06710</name>
</gene>
<dbReference type="Proteomes" id="UP000637720">
    <property type="component" value="Unassembled WGS sequence"/>
</dbReference>
<accession>A0A8J3B5F3</accession>
<reference evidence="1" key="1">
    <citation type="journal article" date="2014" name="Int. J. Syst. Evol. Microbiol.">
        <title>Complete genome sequence of Corynebacterium casei LMG S-19264T (=DSM 44701T), isolated from a smear-ripened cheese.</title>
        <authorList>
            <consortium name="US DOE Joint Genome Institute (JGI-PGF)"/>
            <person name="Walter F."/>
            <person name="Albersmeier A."/>
            <person name="Kalinowski J."/>
            <person name="Ruckert C."/>
        </authorList>
    </citation>
    <scope>NUCLEOTIDE SEQUENCE</scope>
    <source>
        <strain evidence="1">JCM 14719</strain>
    </source>
</reference>
<proteinExistence type="predicted"/>
<comment type="caution">
    <text evidence="1">The sequence shown here is derived from an EMBL/GenBank/DDBJ whole genome shotgun (WGS) entry which is preliminary data.</text>
</comment>
<dbReference type="Pfam" id="PF14395">
    <property type="entry name" value="COOH-NH2_lig"/>
    <property type="match status" value="1"/>
</dbReference>
<sequence>MPGFVLHGEEADLPRFSLPHGTELPAEQVPFVLQWGIDALAASEATVPVLNGREGLANVADPERMRTILAVNGLPPKAEAASEREWIRQYVIFVFQLTPFAVYRTPDGPLLARRLRRGKTRFVEVTASVASREVKRARTLAWRVVYALGLDVARVRLGLRKNGAWAVLDVKPAPPLPNPLVRRLEHRLALYEAELQGDRLRTEPVLLGADPEFMLRDGRGQLILASRFFPRGGGIGCDQLWLRGDATRRHLPIGELRPQPAEDPKDLVRDLFRNMLLGVRRVARRDVAWVAGGMPFAGYPIGGHLHFSRVSANSHLLRALDNYLALPLACLEPPSSRARRPKYGFLGDWRPQEHGGFEYRTLPSWLVSPTIAKGVIILAKLIAEHYLALRKLPLAEPNAQRAFYEGDRDALRLLLPLVRQDIERLPSFARYAGPLNAFFDLAQHGEPWKETEDIRKAWQLPPYAPKTPPAPRRPRRA</sequence>
<dbReference type="EMBL" id="BMOF01000008">
    <property type="protein sequence ID" value="GGJ95519.1"/>
    <property type="molecule type" value="Genomic_DNA"/>
</dbReference>
<evidence type="ECO:0000313" key="1">
    <source>
        <dbReference type="EMBL" id="GGJ95519.1"/>
    </source>
</evidence>
<evidence type="ECO:0000313" key="2">
    <source>
        <dbReference type="Proteomes" id="UP000637720"/>
    </source>
</evidence>
<reference evidence="1" key="2">
    <citation type="submission" date="2020-09" db="EMBL/GenBank/DDBJ databases">
        <authorList>
            <person name="Sun Q."/>
            <person name="Ohkuma M."/>
        </authorList>
    </citation>
    <scope>NUCLEOTIDE SEQUENCE</scope>
    <source>
        <strain evidence="1">JCM 14719</strain>
    </source>
</reference>
<keyword evidence="2" id="KW-1185">Reference proteome</keyword>